<feature type="domain" description="Glycosyltransferase subfamily 4-like N-terminal" evidence="2">
    <location>
        <begin position="20"/>
        <end position="209"/>
    </location>
</feature>
<reference evidence="3 4" key="1">
    <citation type="journal article" date="2012" name="Environ. Microbiol.">
        <title>The genome of the ammonia-oxidizing Candidatus Nitrososphaera gargensis: insights into metabolic versatility and environmental adaptations.</title>
        <authorList>
            <person name="Spang A."/>
            <person name="Poehlein A."/>
            <person name="Offre P."/>
            <person name="Zumbragel S."/>
            <person name="Haider S."/>
            <person name="Rychlik N."/>
            <person name="Nowka B."/>
            <person name="Schmeisser C."/>
            <person name="Lebedeva E.V."/>
            <person name="Rattei T."/>
            <person name="Bohm C."/>
            <person name="Schmid M."/>
            <person name="Galushko A."/>
            <person name="Hatzenpichler R."/>
            <person name="Weinmaier T."/>
            <person name="Daniel R."/>
            <person name="Schleper C."/>
            <person name="Spieck E."/>
            <person name="Streit W."/>
            <person name="Wagner M."/>
        </authorList>
    </citation>
    <scope>NUCLEOTIDE SEQUENCE [LARGE SCALE GENOMIC DNA]</scope>
    <source>
        <strain evidence="4">Ga9.2</strain>
    </source>
</reference>
<accession>K0IIG1</accession>
<evidence type="ECO:0000259" key="1">
    <source>
        <dbReference type="Pfam" id="PF00534"/>
    </source>
</evidence>
<protein>
    <submittedName>
        <fullName evidence="3">Putative glycosyltransferase</fullName>
    </submittedName>
</protein>
<dbReference type="GeneID" id="13795295"/>
<dbReference type="CDD" id="cd03794">
    <property type="entry name" value="GT4_WbuB-like"/>
    <property type="match status" value="1"/>
</dbReference>
<dbReference type="OrthoDB" id="11757at2157"/>
<evidence type="ECO:0000313" key="3">
    <source>
        <dbReference type="EMBL" id="AFU57842.1"/>
    </source>
</evidence>
<dbReference type="Gene3D" id="3.40.50.2000">
    <property type="entry name" value="Glycogen Phosphorylase B"/>
    <property type="match status" value="2"/>
</dbReference>
<evidence type="ECO:0000313" key="4">
    <source>
        <dbReference type="Proteomes" id="UP000008037"/>
    </source>
</evidence>
<keyword evidence="3" id="KW-0808">Transferase</keyword>
<dbReference type="InterPro" id="IPR028098">
    <property type="entry name" value="Glyco_trans_4-like_N"/>
</dbReference>
<dbReference type="GO" id="GO:0016757">
    <property type="term" value="F:glycosyltransferase activity"/>
    <property type="evidence" value="ECO:0007669"/>
    <property type="project" value="InterPro"/>
</dbReference>
<dbReference type="PANTHER" id="PTHR12526:SF622">
    <property type="entry name" value="GLYCOSYLTRANSFERASE (GROUP I)"/>
    <property type="match status" value="1"/>
</dbReference>
<dbReference type="HOGENOM" id="CLU_009583_2_2_2"/>
<keyword evidence="4" id="KW-1185">Reference proteome</keyword>
<evidence type="ECO:0000259" key="2">
    <source>
        <dbReference type="Pfam" id="PF13439"/>
    </source>
</evidence>
<dbReference type="PANTHER" id="PTHR12526">
    <property type="entry name" value="GLYCOSYLTRANSFERASE"/>
    <property type="match status" value="1"/>
</dbReference>
<dbReference type="SUPFAM" id="SSF53756">
    <property type="entry name" value="UDP-Glycosyltransferase/glycogen phosphorylase"/>
    <property type="match status" value="1"/>
</dbReference>
<name>K0IIG1_NITGG</name>
<dbReference type="Pfam" id="PF13439">
    <property type="entry name" value="Glyco_transf_4"/>
    <property type="match status" value="1"/>
</dbReference>
<gene>
    <name evidence="3" type="ordered locus">Ngar_c09000</name>
</gene>
<dbReference type="FunCoup" id="K0IIG1">
    <property type="interactions" value="52"/>
</dbReference>
<sequence>MSISVGIITENPFHGDLGFSIRTRELSIGLANARCQVHVFSPVDQESEPYPNVFLHNISGKSNRNYDNIREFLRKWSKSKRYGRYFYLNSALSFISNQSAKMVYKSAKKYDLDLLQGTQATTSSVAIRVGKHLGIPVIGGMGGMLVEEAVQAEIFEQNSIFYNSCKRFVSSVIQNSAALICASEPMKKYLIDSYGVEGKKITVIPNGANIPEGERVKKSDGDYVILYAGILDIWEKVDVLIKSMPFVISRFPNAKLLIVGDGRLKNELTELVKNNNLDKSVSFLGLQPRKKTLEMMLEADVAVLPSSVDLVRKVACPIKLFDYMAAGLPIVTMDVGWWSDLVKSKNAGIVTADDPESFAEGICKAITEGHTTNNLLGYNARKVIAEEYNWKRISENLLQLYKSILDDN</sequence>
<dbReference type="Proteomes" id="UP000008037">
    <property type="component" value="Chromosome"/>
</dbReference>
<dbReference type="AlphaFoldDB" id="K0IIG1"/>
<dbReference type="KEGG" id="nga:Ngar_c09000"/>
<dbReference type="Pfam" id="PF00534">
    <property type="entry name" value="Glycos_transf_1"/>
    <property type="match status" value="1"/>
</dbReference>
<dbReference type="BioCyc" id="CNIT1237085:G1324-898-MONOMER"/>
<dbReference type="EMBL" id="CP002408">
    <property type="protein sequence ID" value="AFU57842.1"/>
    <property type="molecule type" value="Genomic_DNA"/>
</dbReference>
<dbReference type="InterPro" id="IPR001296">
    <property type="entry name" value="Glyco_trans_1"/>
</dbReference>
<feature type="domain" description="Glycosyl transferase family 1" evidence="1">
    <location>
        <begin position="217"/>
        <end position="382"/>
    </location>
</feature>
<dbReference type="RefSeq" id="WP_015018387.1">
    <property type="nucleotide sequence ID" value="NC_018719.1"/>
</dbReference>
<organism evidence="3 4">
    <name type="scientific">Nitrososphaera gargensis (strain Ga9.2)</name>
    <dbReference type="NCBI Taxonomy" id="1237085"/>
    <lineage>
        <taxon>Archaea</taxon>
        <taxon>Nitrososphaerota</taxon>
        <taxon>Nitrososphaeria</taxon>
        <taxon>Nitrososphaerales</taxon>
        <taxon>Nitrososphaeraceae</taxon>
        <taxon>Nitrososphaera</taxon>
    </lineage>
</organism>
<dbReference type="STRING" id="1237085.Ngar_c09000"/>
<proteinExistence type="predicted"/>
<dbReference type="InParanoid" id="K0IIG1"/>